<comment type="subcellular location">
    <subcellularLocation>
        <location evidence="1">Membrane</location>
    </subcellularLocation>
</comment>
<evidence type="ECO:0000256" key="1">
    <source>
        <dbReference type="ARBA" id="ARBA00004370"/>
    </source>
</evidence>
<dbReference type="PATRIC" id="fig|1226633.4.peg.1493"/>
<name>A0A0B4E5Z8_9FUSO</name>
<reference evidence="5 6" key="1">
    <citation type="submission" date="2013-08" db="EMBL/GenBank/DDBJ databases">
        <title>An opportunistic ruminal bacterium that causes liver abscesses in cattle.</title>
        <authorList>
            <person name="Benahmed F.H."/>
            <person name="Rasmussen M."/>
            <person name="Harbottle H."/>
            <person name="Soppet D."/>
            <person name="Nagaraja T.G."/>
            <person name="Davidson M."/>
        </authorList>
    </citation>
    <scope>NUCLEOTIDE SEQUENCE [LARGE SCALE GENOMIC DNA]</scope>
    <source>
        <strain evidence="5 6">B35</strain>
    </source>
</reference>
<dbReference type="GO" id="GO:0019867">
    <property type="term" value="C:outer membrane"/>
    <property type="evidence" value="ECO:0007669"/>
    <property type="project" value="InterPro"/>
</dbReference>
<dbReference type="EMBL" id="AUZI01000019">
    <property type="protein sequence ID" value="KID48908.1"/>
    <property type="molecule type" value="Genomic_DNA"/>
</dbReference>
<accession>A0A0B4E5Z8</accession>
<keyword evidence="2" id="KW-0472">Membrane</keyword>
<evidence type="ECO:0000259" key="4">
    <source>
        <dbReference type="PROSITE" id="PS51779"/>
    </source>
</evidence>
<keyword evidence="3" id="KW-0732">Signal</keyword>
<proteinExistence type="predicted"/>
<dbReference type="Proteomes" id="UP000031184">
    <property type="component" value="Unassembled WGS sequence"/>
</dbReference>
<dbReference type="InterPro" id="IPR010827">
    <property type="entry name" value="BamA/TamA_POTRA"/>
</dbReference>
<feature type="signal peptide" evidence="3">
    <location>
        <begin position="1"/>
        <end position="19"/>
    </location>
</feature>
<dbReference type="AlphaFoldDB" id="A0A0B4E5Z8"/>
<evidence type="ECO:0000256" key="3">
    <source>
        <dbReference type="SAM" id="SignalP"/>
    </source>
</evidence>
<dbReference type="Gene3D" id="3.10.20.310">
    <property type="entry name" value="membrane protein fhac"/>
    <property type="match status" value="1"/>
</dbReference>
<organism evidence="5 6">
    <name type="scientific">Fusobacterium necrophorum subsp. funduliforme B35</name>
    <dbReference type="NCBI Taxonomy" id="1226633"/>
    <lineage>
        <taxon>Bacteria</taxon>
        <taxon>Fusobacteriati</taxon>
        <taxon>Fusobacteriota</taxon>
        <taxon>Fusobacteriia</taxon>
        <taxon>Fusobacteriales</taxon>
        <taxon>Fusobacteriaceae</taxon>
        <taxon>Fusobacterium</taxon>
    </lineage>
</organism>
<feature type="domain" description="POTRA" evidence="4">
    <location>
        <begin position="24"/>
        <end position="95"/>
    </location>
</feature>
<comment type="caution">
    <text evidence="5">The sequence shown here is derived from an EMBL/GenBank/DDBJ whole genome shotgun (WGS) entry which is preliminary data.</text>
</comment>
<evidence type="ECO:0000313" key="5">
    <source>
        <dbReference type="EMBL" id="KID48908.1"/>
    </source>
</evidence>
<feature type="chain" id="PRO_5002101380" description="POTRA domain-containing protein" evidence="3">
    <location>
        <begin position="20"/>
        <end position="119"/>
    </location>
</feature>
<dbReference type="InterPro" id="IPR034746">
    <property type="entry name" value="POTRA"/>
</dbReference>
<sequence>MKRTLVAMLLFLVSIVSFAAGGSLIVKKVEVLNNQEVPASIILNQMDLKEGKPFSTEVMLHDFQTLKKSKYLEDVLIQPQAYEGGVNVVVNVIEKKMHSLYYEKMELSPCQNRQMWINL</sequence>
<dbReference type="PROSITE" id="PS51779">
    <property type="entry name" value="POTRA"/>
    <property type="match status" value="1"/>
</dbReference>
<evidence type="ECO:0000256" key="2">
    <source>
        <dbReference type="ARBA" id="ARBA00023136"/>
    </source>
</evidence>
<dbReference type="Pfam" id="PF07244">
    <property type="entry name" value="POTRA"/>
    <property type="match status" value="1"/>
</dbReference>
<evidence type="ECO:0000313" key="6">
    <source>
        <dbReference type="Proteomes" id="UP000031184"/>
    </source>
</evidence>
<protein>
    <recommendedName>
        <fullName evidence="4">POTRA domain-containing protein</fullName>
    </recommendedName>
</protein>
<gene>
    <name evidence="5" type="ORF">C095_07410</name>
</gene>